<dbReference type="Proteomes" id="UP000887116">
    <property type="component" value="Unassembled WGS sequence"/>
</dbReference>
<gene>
    <name evidence="1" type="primary">AVEN_256340_2</name>
    <name evidence="1" type="ORF">TNCT_528641</name>
</gene>
<keyword evidence="2" id="KW-1185">Reference proteome</keyword>
<dbReference type="EMBL" id="BMAO01007111">
    <property type="protein sequence ID" value="GFR13711.1"/>
    <property type="molecule type" value="Genomic_DNA"/>
</dbReference>
<accession>A0A8X6GY72</accession>
<evidence type="ECO:0000313" key="2">
    <source>
        <dbReference type="Proteomes" id="UP000887116"/>
    </source>
</evidence>
<proteinExistence type="predicted"/>
<protein>
    <submittedName>
        <fullName evidence="1">Integrase catalytic domain-containing protein</fullName>
    </submittedName>
</protein>
<evidence type="ECO:0000313" key="1">
    <source>
        <dbReference type="EMBL" id="GFR13711.1"/>
    </source>
</evidence>
<dbReference type="AlphaFoldDB" id="A0A8X6GY72"/>
<organism evidence="1 2">
    <name type="scientific">Trichonephila clavata</name>
    <name type="common">Joro spider</name>
    <name type="synonym">Nephila clavata</name>
    <dbReference type="NCBI Taxonomy" id="2740835"/>
    <lineage>
        <taxon>Eukaryota</taxon>
        <taxon>Metazoa</taxon>
        <taxon>Ecdysozoa</taxon>
        <taxon>Arthropoda</taxon>
        <taxon>Chelicerata</taxon>
        <taxon>Arachnida</taxon>
        <taxon>Araneae</taxon>
        <taxon>Araneomorphae</taxon>
        <taxon>Entelegynae</taxon>
        <taxon>Araneoidea</taxon>
        <taxon>Nephilidae</taxon>
        <taxon>Trichonephila</taxon>
    </lineage>
</organism>
<reference evidence="1" key="1">
    <citation type="submission" date="2020-07" db="EMBL/GenBank/DDBJ databases">
        <title>Multicomponent nature underlies the extraordinary mechanical properties of spider dragline silk.</title>
        <authorList>
            <person name="Kono N."/>
            <person name="Nakamura H."/>
            <person name="Mori M."/>
            <person name="Yoshida Y."/>
            <person name="Ohtoshi R."/>
            <person name="Malay A.D."/>
            <person name="Moran D.A.P."/>
            <person name="Tomita M."/>
            <person name="Numata K."/>
            <person name="Arakawa K."/>
        </authorList>
    </citation>
    <scope>NUCLEOTIDE SEQUENCE</scope>
</reference>
<name>A0A8X6GY72_TRICU</name>
<dbReference type="OrthoDB" id="6020750at2759"/>
<sequence>MLSVAPKYRDFLRYFSTGSKGKEIYRHYRVVFGVCSSPYLLHISLIHLLENFPAEFKEIAQKLKRSSYVDNLECGIYNTIESEHFIEQAKCIMNKGFFNLRGFESNLECKNVDKHSGDTSVLGIIWNLHNDVQKCFRDLEPLTCEVRITKTLVHDG</sequence>
<comment type="caution">
    <text evidence="1">The sequence shown here is derived from an EMBL/GenBank/DDBJ whole genome shotgun (WGS) entry which is preliminary data.</text>
</comment>